<dbReference type="eggNOG" id="KOG3478">
    <property type="taxonomic scope" value="Eukaryota"/>
</dbReference>
<dbReference type="InterPro" id="IPR002777">
    <property type="entry name" value="PFD_beta-like"/>
</dbReference>
<dbReference type="CDD" id="cd23161">
    <property type="entry name" value="Prefoldin_6"/>
    <property type="match status" value="1"/>
</dbReference>
<dbReference type="OrthoDB" id="248120at2759"/>
<dbReference type="InterPro" id="IPR009053">
    <property type="entry name" value="Prefoldin"/>
</dbReference>
<dbReference type="HOGENOM" id="CLU_125172_2_0_1"/>
<dbReference type="PANTHER" id="PTHR21431:SF0">
    <property type="entry name" value="PREFOLDIN SUBUNIT 6"/>
    <property type="match status" value="1"/>
</dbReference>
<evidence type="ECO:0000256" key="3">
    <source>
        <dbReference type="SAM" id="Coils"/>
    </source>
</evidence>
<dbReference type="Pfam" id="PF01920">
    <property type="entry name" value="Prefoldin_2"/>
    <property type="match status" value="1"/>
</dbReference>
<dbReference type="SUPFAM" id="SSF46579">
    <property type="entry name" value="Prefoldin"/>
    <property type="match status" value="1"/>
</dbReference>
<dbReference type="AlphaFoldDB" id="S7QP56"/>
<name>S7QP56_GLOTA</name>
<keyword evidence="5" id="KW-1185">Reference proteome</keyword>
<comment type="similarity">
    <text evidence="1">Belongs to the prefoldin subunit beta family.</text>
</comment>
<dbReference type="OMA" id="VQTEFAQ"/>
<dbReference type="Gene3D" id="1.10.287.370">
    <property type="match status" value="1"/>
</dbReference>
<dbReference type="GO" id="GO:0051082">
    <property type="term" value="F:unfolded protein binding"/>
    <property type="evidence" value="ECO:0007669"/>
    <property type="project" value="InterPro"/>
</dbReference>
<dbReference type="KEGG" id="gtr:GLOTRDRAFT_125075"/>
<dbReference type="GO" id="GO:0005737">
    <property type="term" value="C:cytoplasm"/>
    <property type="evidence" value="ECO:0007669"/>
    <property type="project" value="TreeGrafter"/>
</dbReference>
<dbReference type="Proteomes" id="UP000030669">
    <property type="component" value="Unassembled WGS sequence"/>
</dbReference>
<gene>
    <name evidence="4" type="ORF">GLOTRDRAFT_125075</name>
</gene>
<proteinExistence type="inferred from homology"/>
<dbReference type="EMBL" id="KB469296">
    <property type="protein sequence ID" value="EPQ61356.1"/>
    <property type="molecule type" value="Genomic_DNA"/>
</dbReference>
<evidence type="ECO:0000313" key="5">
    <source>
        <dbReference type="Proteomes" id="UP000030669"/>
    </source>
</evidence>
<organism evidence="4 5">
    <name type="scientific">Gloeophyllum trabeum (strain ATCC 11539 / FP-39264 / Madison 617)</name>
    <name type="common">Brown rot fungus</name>
    <dbReference type="NCBI Taxonomy" id="670483"/>
    <lineage>
        <taxon>Eukaryota</taxon>
        <taxon>Fungi</taxon>
        <taxon>Dikarya</taxon>
        <taxon>Basidiomycota</taxon>
        <taxon>Agaricomycotina</taxon>
        <taxon>Agaricomycetes</taxon>
        <taxon>Gloeophyllales</taxon>
        <taxon>Gloeophyllaceae</taxon>
        <taxon>Gloeophyllum</taxon>
    </lineage>
</organism>
<evidence type="ECO:0000256" key="1">
    <source>
        <dbReference type="ARBA" id="ARBA00008045"/>
    </source>
</evidence>
<accession>S7QP56</accession>
<dbReference type="GO" id="GO:0051131">
    <property type="term" value="P:chaperone-mediated protein complex assembly"/>
    <property type="evidence" value="ECO:0007669"/>
    <property type="project" value="TreeGrafter"/>
</dbReference>
<protein>
    <recommendedName>
        <fullName evidence="6">Prefoldin beta-like protein</fullName>
    </recommendedName>
</protein>
<dbReference type="PANTHER" id="PTHR21431">
    <property type="entry name" value="PREFOLDIN SUBUNIT 6"/>
    <property type="match status" value="1"/>
</dbReference>
<reference evidence="4 5" key="1">
    <citation type="journal article" date="2012" name="Science">
        <title>The Paleozoic origin of enzymatic lignin decomposition reconstructed from 31 fungal genomes.</title>
        <authorList>
            <person name="Floudas D."/>
            <person name="Binder M."/>
            <person name="Riley R."/>
            <person name="Barry K."/>
            <person name="Blanchette R.A."/>
            <person name="Henrissat B."/>
            <person name="Martinez A.T."/>
            <person name="Otillar R."/>
            <person name="Spatafora J.W."/>
            <person name="Yadav J.S."/>
            <person name="Aerts A."/>
            <person name="Benoit I."/>
            <person name="Boyd A."/>
            <person name="Carlson A."/>
            <person name="Copeland A."/>
            <person name="Coutinho P.M."/>
            <person name="de Vries R.P."/>
            <person name="Ferreira P."/>
            <person name="Findley K."/>
            <person name="Foster B."/>
            <person name="Gaskell J."/>
            <person name="Glotzer D."/>
            <person name="Gorecki P."/>
            <person name="Heitman J."/>
            <person name="Hesse C."/>
            <person name="Hori C."/>
            <person name="Igarashi K."/>
            <person name="Jurgens J.A."/>
            <person name="Kallen N."/>
            <person name="Kersten P."/>
            <person name="Kohler A."/>
            <person name="Kuees U."/>
            <person name="Kumar T.K.A."/>
            <person name="Kuo A."/>
            <person name="LaButti K."/>
            <person name="Larrondo L.F."/>
            <person name="Lindquist E."/>
            <person name="Ling A."/>
            <person name="Lombard V."/>
            <person name="Lucas S."/>
            <person name="Lundell T."/>
            <person name="Martin R."/>
            <person name="McLaughlin D.J."/>
            <person name="Morgenstern I."/>
            <person name="Morin E."/>
            <person name="Murat C."/>
            <person name="Nagy L.G."/>
            <person name="Nolan M."/>
            <person name="Ohm R.A."/>
            <person name="Patyshakuliyeva A."/>
            <person name="Rokas A."/>
            <person name="Ruiz-Duenas F.J."/>
            <person name="Sabat G."/>
            <person name="Salamov A."/>
            <person name="Samejima M."/>
            <person name="Schmutz J."/>
            <person name="Slot J.C."/>
            <person name="St John F."/>
            <person name="Stenlid J."/>
            <person name="Sun H."/>
            <person name="Sun S."/>
            <person name="Syed K."/>
            <person name="Tsang A."/>
            <person name="Wiebenga A."/>
            <person name="Young D."/>
            <person name="Pisabarro A."/>
            <person name="Eastwood D.C."/>
            <person name="Martin F."/>
            <person name="Cullen D."/>
            <person name="Grigoriev I.V."/>
            <person name="Hibbett D.S."/>
        </authorList>
    </citation>
    <scope>NUCLEOTIDE SEQUENCE [LARGE SCALE GENOMIC DNA]</scope>
    <source>
        <strain evidence="4 5">ATCC 11539</strain>
    </source>
</reference>
<evidence type="ECO:0000313" key="4">
    <source>
        <dbReference type="EMBL" id="EPQ61356.1"/>
    </source>
</evidence>
<keyword evidence="3" id="KW-0175">Coiled coil</keyword>
<dbReference type="GeneID" id="19301189"/>
<evidence type="ECO:0008006" key="6">
    <source>
        <dbReference type="Google" id="ProtNLM"/>
    </source>
</evidence>
<dbReference type="RefSeq" id="XP_007861542.1">
    <property type="nucleotide sequence ID" value="XM_007863351.1"/>
</dbReference>
<dbReference type="GO" id="GO:0006457">
    <property type="term" value="P:protein folding"/>
    <property type="evidence" value="ECO:0007669"/>
    <property type="project" value="InterPro"/>
</dbReference>
<dbReference type="STRING" id="670483.S7QP56"/>
<keyword evidence="2" id="KW-0143">Chaperone</keyword>
<evidence type="ECO:0000256" key="2">
    <source>
        <dbReference type="ARBA" id="ARBA00023186"/>
    </source>
</evidence>
<feature type="coiled-coil region" evidence="3">
    <location>
        <begin position="16"/>
        <end position="46"/>
    </location>
</feature>
<dbReference type="GO" id="GO:0051087">
    <property type="term" value="F:protein-folding chaperone binding"/>
    <property type="evidence" value="ECO:0007669"/>
    <property type="project" value="TreeGrafter"/>
</dbReference>
<dbReference type="FunFam" id="1.10.287.370:FF:000003">
    <property type="entry name" value="Prefoldin subunit 6"/>
    <property type="match status" value="1"/>
</dbReference>
<sequence length="126" mass="14253">MDDALQAQLQQRSQEFQKLQADLSAAVEARQRLDAQLSENELVKKEFDQLTSDNTVYKLIGPVLVKQDQAEAKSNVNTRLDFIQSEIKRVEGQLKDIGAKAEKKKAEASLPIHHKHELVMITRCAI</sequence>
<dbReference type="GO" id="GO:0016272">
    <property type="term" value="C:prefoldin complex"/>
    <property type="evidence" value="ECO:0007669"/>
    <property type="project" value="InterPro"/>
</dbReference>